<reference evidence="2" key="1">
    <citation type="submission" date="2021-01" db="EMBL/GenBank/DDBJ databases">
        <authorList>
            <person name="Corre E."/>
            <person name="Pelletier E."/>
            <person name="Niang G."/>
            <person name="Scheremetjew M."/>
            <person name="Finn R."/>
            <person name="Kale V."/>
            <person name="Holt S."/>
            <person name="Cochrane G."/>
            <person name="Meng A."/>
            <person name="Brown T."/>
            <person name="Cohen L."/>
        </authorList>
    </citation>
    <scope>NUCLEOTIDE SEQUENCE</scope>
    <source>
        <strain evidence="2">CCCM811</strain>
    </source>
</reference>
<organism evidence="2">
    <name type="scientific">Lotharella globosa</name>
    <dbReference type="NCBI Taxonomy" id="91324"/>
    <lineage>
        <taxon>Eukaryota</taxon>
        <taxon>Sar</taxon>
        <taxon>Rhizaria</taxon>
        <taxon>Cercozoa</taxon>
        <taxon>Chlorarachniophyceae</taxon>
        <taxon>Lotharella</taxon>
    </lineage>
</organism>
<protein>
    <submittedName>
        <fullName evidence="2">Uncharacterized protein</fullName>
    </submittedName>
</protein>
<dbReference type="Pfam" id="PF06522">
    <property type="entry name" value="B12D"/>
    <property type="match status" value="1"/>
</dbReference>
<keyword evidence="1" id="KW-0472">Membrane</keyword>
<gene>
    <name evidence="2" type="ORF">LGLO00237_LOCUS10980</name>
</gene>
<proteinExistence type="predicted"/>
<name>A0A7S3YR89_9EUKA</name>
<evidence type="ECO:0000256" key="1">
    <source>
        <dbReference type="SAM" id="Phobius"/>
    </source>
</evidence>
<keyword evidence="1" id="KW-1133">Transmembrane helix</keyword>
<dbReference type="AlphaFoldDB" id="A0A7S3YR89"/>
<keyword evidence="1" id="KW-0812">Transmembrane</keyword>
<accession>A0A7S3YR89</accession>
<evidence type="ECO:0000313" key="2">
    <source>
        <dbReference type="EMBL" id="CAE0659404.1"/>
    </source>
</evidence>
<dbReference type="InterPro" id="IPR010530">
    <property type="entry name" value="B12D"/>
</dbReference>
<feature type="transmembrane region" description="Helical" evidence="1">
    <location>
        <begin position="41"/>
        <end position="61"/>
    </location>
</feature>
<sequence length="118" mass="13313">MLRNALRRATPVRRVAAVPRANMGQYINPKDTKKIWLSDVGAWPVIVVCGAAGGLCTWWNYRLMTSQPRIAWRKSTRGNLMKETEECATSYYNHSLRAMGKKKHAAMMTEAAPFAAKE</sequence>
<dbReference type="EMBL" id="HBIV01015006">
    <property type="protein sequence ID" value="CAE0659404.1"/>
    <property type="molecule type" value="Transcribed_RNA"/>
</dbReference>